<sequence>FFQLSSFLVFKSLYSLVSYQYRLLYSAMAEFPNLGKHCESTVCNRLDFLPIKCSGCGHFYCSEHFTFEAHNCPTGSRISVQVPICPICEKPVPTPKDVNVDQQVNEHIQNNCQTPKRAKVYSNACTVPKCKKKELVAMNCSKCRNNYCLSHRHERDHSCERKVGEMKINQKKSWTDSITSIARSRMNPCSAQARTEGDEALARSLQQEEYNRVAPPHQTRNSNSNCTVS</sequence>
<keyword evidence="1" id="KW-0479">Metal-binding</keyword>
<dbReference type="PeptideAtlas" id="Q6R023"/>
<dbReference type="Pfam" id="PF25403">
    <property type="entry name" value="zf-C2H2_ZFAND2"/>
    <property type="match status" value="1"/>
</dbReference>
<dbReference type="PROSITE" id="PS51039">
    <property type="entry name" value="ZF_AN1"/>
    <property type="match status" value="2"/>
</dbReference>
<evidence type="ECO:0000256" key="1">
    <source>
        <dbReference type="ARBA" id="ARBA00022723"/>
    </source>
</evidence>
<evidence type="ECO:0000313" key="8">
    <source>
        <dbReference type="EMBL" id="AAR89635.1"/>
    </source>
</evidence>
<dbReference type="EMBL" id="AY519854">
    <property type="protein sequence ID" value="AAR89635.1"/>
    <property type="molecule type" value="mRNA"/>
</dbReference>
<dbReference type="GO" id="GO:0008270">
    <property type="term" value="F:zinc ion binding"/>
    <property type="evidence" value="ECO:0007669"/>
    <property type="project" value="UniProtKB-KW"/>
</dbReference>
<gene>
    <name evidence="8" type="primary">aip-1</name>
    <name evidence="8" type="ORF">5O493</name>
</gene>
<evidence type="ECO:0000256" key="5">
    <source>
        <dbReference type="PROSITE-ProRule" id="PRU00449"/>
    </source>
</evidence>
<dbReference type="Pfam" id="PF01428">
    <property type="entry name" value="zf-AN1"/>
    <property type="match status" value="2"/>
</dbReference>
<dbReference type="InterPro" id="IPR000058">
    <property type="entry name" value="Znf_AN1"/>
</dbReference>
<evidence type="ECO:0000256" key="6">
    <source>
        <dbReference type="SAM" id="MobiDB-lite"/>
    </source>
</evidence>
<organism evidence="8">
    <name type="scientific">Caenorhabditis elegans</name>
    <dbReference type="NCBI Taxonomy" id="6239"/>
    <lineage>
        <taxon>Eukaryota</taxon>
        <taxon>Metazoa</taxon>
        <taxon>Ecdysozoa</taxon>
        <taxon>Nematoda</taxon>
        <taxon>Chromadorea</taxon>
        <taxon>Rhabditida</taxon>
        <taxon>Rhabditina</taxon>
        <taxon>Rhabditomorpha</taxon>
        <taxon>Rhabditoidea</taxon>
        <taxon>Rhabditidae</taxon>
        <taxon>Peloderinae</taxon>
        <taxon>Caenorhabditis</taxon>
    </lineage>
</organism>
<dbReference type="InterPro" id="IPR035896">
    <property type="entry name" value="AN1-like_Znf"/>
</dbReference>
<dbReference type="SMART" id="SM00154">
    <property type="entry name" value="ZnF_AN1"/>
    <property type="match status" value="2"/>
</dbReference>
<evidence type="ECO:0000259" key="7">
    <source>
        <dbReference type="PROSITE" id="PS51039"/>
    </source>
</evidence>
<dbReference type="Gene3D" id="4.10.1110.10">
    <property type="entry name" value="AN1-like Zinc finger"/>
    <property type="match status" value="2"/>
</dbReference>
<feature type="region of interest" description="Disordered" evidence="6">
    <location>
        <begin position="209"/>
        <end position="229"/>
    </location>
</feature>
<feature type="domain" description="AN1-type" evidence="7">
    <location>
        <begin position="32"/>
        <end position="80"/>
    </location>
</feature>
<feature type="domain" description="AN1-type" evidence="7">
    <location>
        <begin position="119"/>
        <end position="167"/>
    </location>
</feature>
<keyword evidence="3 5" id="KW-0863">Zinc-finger</keyword>
<reference evidence="8" key="2">
    <citation type="submission" date="2004-01" db="EMBL/GenBank/DDBJ databases">
        <title>The Caenorhabditis elegans transcriptome project, a complementary view of the genome.</title>
        <authorList>
            <person name="Kohara Y."/>
            <person name="Shin-i T."/>
            <person name="Suzuki Y."/>
            <person name="Sugano S."/>
            <person name="Thierry-Mieg D."/>
            <person name="Thierry-Mieg J."/>
        </authorList>
    </citation>
    <scope>NUCLEOTIDE SEQUENCE</scope>
</reference>
<feature type="compositionally biased region" description="Polar residues" evidence="6">
    <location>
        <begin position="218"/>
        <end position="229"/>
    </location>
</feature>
<dbReference type="PANTHER" id="PTHR14677:SF20">
    <property type="entry name" value="ZINC FINGER AN1-TYPE CONTAINING 2A-RELATED"/>
    <property type="match status" value="1"/>
</dbReference>
<name>Q6R023_CAEEL</name>
<dbReference type="FunFam" id="4.10.1110.10:FF:000003">
    <property type="entry name" value="AN1-type zinc finger protein 2B isoform X1"/>
    <property type="match status" value="1"/>
</dbReference>
<protein>
    <submittedName>
        <fullName evidence="8">Arsenite inducible RNA associated protein (Aip-1)</fullName>
    </submittedName>
</protein>
<proteinExistence type="evidence at transcript level"/>
<keyword evidence="4" id="KW-0862">Zinc</keyword>
<reference evidence="8" key="1">
    <citation type="journal article" date="2001" name="Cell Stress Chaperones">
        <title>Arsenite-inducible RNA-associated protein (AIRAP) protects cells from arsenite toxicity.</title>
        <authorList>
            <person name="Sok J."/>
            <person name="Calfon M."/>
            <person name="Lu J."/>
            <person name="Lichtlen P."/>
            <person name="Clark S.G."/>
            <person name="Ron D."/>
        </authorList>
    </citation>
    <scope>NUCLEOTIDE SEQUENCE</scope>
</reference>
<evidence type="ECO:0000256" key="2">
    <source>
        <dbReference type="ARBA" id="ARBA00022737"/>
    </source>
</evidence>
<keyword evidence="2" id="KW-0677">Repeat</keyword>
<feature type="non-terminal residue" evidence="8">
    <location>
        <position position="1"/>
    </location>
</feature>
<dbReference type="HOGENOM" id="CLU_061621_2_1_1"/>
<evidence type="ECO:0000256" key="3">
    <source>
        <dbReference type="ARBA" id="ARBA00022771"/>
    </source>
</evidence>
<dbReference type="SUPFAM" id="SSF118310">
    <property type="entry name" value="AN1-like Zinc finger"/>
    <property type="match status" value="2"/>
</dbReference>
<dbReference type="UCSC" id="F58E10.4">
    <property type="organism name" value="c. elegans"/>
</dbReference>
<dbReference type="AlphaFoldDB" id="Q6R023"/>
<dbReference type="InterPro" id="IPR057357">
    <property type="entry name" value="Znf-C2H2_ZFAND2A/B"/>
</dbReference>
<accession>Q6R023</accession>
<dbReference type="PANTHER" id="PTHR14677">
    <property type="entry name" value="ARSENITE INDUCUBLE RNA ASSOCIATED PROTEIN AIP-1-RELATED"/>
    <property type="match status" value="1"/>
</dbReference>
<evidence type="ECO:0000256" key="4">
    <source>
        <dbReference type="ARBA" id="ARBA00022833"/>
    </source>
</evidence>